<evidence type="ECO:0000313" key="3">
    <source>
        <dbReference type="Proteomes" id="UP000595140"/>
    </source>
</evidence>
<feature type="compositionally biased region" description="Gly residues" evidence="1">
    <location>
        <begin position="49"/>
        <end position="61"/>
    </location>
</feature>
<accession>A0A484MBM5</accession>
<evidence type="ECO:0000313" key="2">
    <source>
        <dbReference type="EMBL" id="VFQ86095.1"/>
    </source>
</evidence>
<reference evidence="2 3" key="1">
    <citation type="submission" date="2018-04" db="EMBL/GenBank/DDBJ databases">
        <authorList>
            <person name="Vogel A."/>
        </authorList>
    </citation>
    <scope>NUCLEOTIDE SEQUENCE [LARGE SCALE GENOMIC DNA]</scope>
</reference>
<feature type="compositionally biased region" description="Basic and acidic residues" evidence="1">
    <location>
        <begin position="19"/>
        <end position="31"/>
    </location>
</feature>
<protein>
    <submittedName>
        <fullName evidence="2">Uncharacterized protein</fullName>
    </submittedName>
</protein>
<organism evidence="2 3">
    <name type="scientific">Cuscuta campestris</name>
    <dbReference type="NCBI Taxonomy" id="132261"/>
    <lineage>
        <taxon>Eukaryota</taxon>
        <taxon>Viridiplantae</taxon>
        <taxon>Streptophyta</taxon>
        <taxon>Embryophyta</taxon>
        <taxon>Tracheophyta</taxon>
        <taxon>Spermatophyta</taxon>
        <taxon>Magnoliopsida</taxon>
        <taxon>eudicotyledons</taxon>
        <taxon>Gunneridae</taxon>
        <taxon>Pentapetalae</taxon>
        <taxon>asterids</taxon>
        <taxon>lamiids</taxon>
        <taxon>Solanales</taxon>
        <taxon>Convolvulaceae</taxon>
        <taxon>Cuscuteae</taxon>
        <taxon>Cuscuta</taxon>
        <taxon>Cuscuta subgen. Grammica</taxon>
        <taxon>Cuscuta sect. Cleistogrammica</taxon>
    </lineage>
</organism>
<keyword evidence="3" id="KW-1185">Reference proteome</keyword>
<evidence type="ECO:0000256" key="1">
    <source>
        <dbReference type="SAM" id="MobiDB-lite"/>
    </source>
</evidence>
<name>A0A484MBM5_9ASTE</name>
<feature type="region of interest" description="Disordered" evidence="1">
    <location>
        <begin position="1"/>
        <end position="68"/>
    </location>
</feature>
<feature type="compositionally biased region" description="Basic residues" evidence="1">
    <location>
        <begin position="32"/>
        <end position="42"/>
    </location>
</feature>
<dbReference type="EMBL" id="OOIL02003078">
    <property type="protein sequence ID" value="VFQ86095.1"/>
    <property type="molecule type" value="Genomic_DNA"/>
</dbReference>
<gene>
    <name evidence="2" type="ORF">CCAM_LOCUS27871</name>
</gene>
<proteinExistence type="predicted"/>
<sequence>MRRSRWGWGEGGGIAGGDEESRQMETDDWRGGRRTAGRMMRSRWRERGVPGGGGGSGGRGSRIGPDGDIGKGGRWVGIKVAIAILEIVSSSSAPSPHSESRHLNISTRHLGIGVARRTSVGVIRSLVCDSKSKYLHGIGDDDELH</sequence>
<dbReference type="AlphaFoldDB" id="A0A484MBM5"/>
<dbReference type="Proteomes" id="UP000595140">
    <property type="component" value="Unassembled WGS sequence"/>
</dbReference>